<reference evidence="8 9" key="1">
    <citation type="submission" date="2024-01" db="EMBL/GenBank/DDBJ databases">
        <authorList>
            <person name="Botero Cardona J."/>
        </authorList>
    </citation>
    <scope>NUCLEOTIDE SEQUENCE [LARGE SCALE GENOMIC DNA]</scope>
    <source>
        <strain evidence="8 9">LMG 33000</strain>
    </source>
</reference>
<dbReference type="EC" id="2.5.1.29" evidence="8"/>
<evidence type="ECO:0000256" key="6">
    <source>
        <dbReference type="ARBA" id="ARBA00023229"/>
    </source>
</evidence>
<dbReference type="PROSITE" id="PS00723">
    <property type="entry name" value="POLYPRENYL_SYNTHASE_1"/>
    <property type="match status" value="1"/>
</dbReference>
<comment type="cofactor">
    <cofactor evidence="1">
        <name>Mg(2+)</name>
        <dbReference type="ChEBI" id="CHEBI:18420"/>
    </cofactor>
</comment>
<dbReference type="GO" id="GO:0004311">
    <property type="term" value="F:geranylgeranyl diphosphate synthase activity"/>
    <property type="evidence" value="ECO:0007669"/>
    <property type="project" value="UniProtKB-EC"/>
</dbReference>
<proteinExistence type="inferred from homology"/>
<organism evidence="8 9">
    <name type="scientific">Eupransor demetentiae</name>
    <dbReference type="NCBI Taxonomy" id="3109584"/>
    <lineage>
        <taxon>Bacteria</taxon>
        <taxon>Bacillati</taxon>
        <taxon>Bacillota</taxon>
        <taxon>Bacilli</taxon>
        <taxon>Lactobacillales</taxon>
        <taxon>Lactobacillaceae</taxon>
        <taxon>Eupransor</taxon>
    </lineage>
</organism>
<dbReference type="InterPro" id="IPR008949">
    <property type="entry name" value="Isoprenoid_synthase_dom_sf"/>
</dbReference>
<dbReference type="InterPro" id="IPR000092">
    <property type="entry name" value="Polyprenyl_synt"/>
</dbReference>
<dbReference type="Pfam" id="PF00348">
    <property type="entry name" value="polyprenyl_synt"/>
    <property type="match status" value="1"/>
</dbReference>
<protein>
    <submittedName>
        <fullName evidence="8">Geranylgeranyl pyrophosphate synthase (IspA)</fullName>
        <ecNumber evidence="8">2.5.1.1</ecNumber>
        <ecNumber evidence="8">2.5.1.10</ecNumber>
        <ecNumber evidence="8">2.5.1.29</ecNumber>
    </submittedName>
</protein>
<dbReference type="PROSITE" id="PS00444">
    <property type="entry name" value="POLYPRENYL_SYNTHASE_2"/>
    <property type="match status" value="1"/>
</dbReference>
<keyword evidence="4" id="KW-0479">Metal-binding</keyword>
<dbReference type="SFLD" id="SFLDS00005">
    <property type="entry name" value="Isoprenoid_Synthase_Type_I"/>
    <property type="match status" value="1"/>
</dbReference>
<dbReference type="PANTHER" id="PTHR43281">
    <property type="entry name" value="FARNESYL DIPHOSPHATE SYNTHASE"/>
    <property type="match status" value="1"/>
</dbReference>
<dbReference type="InterPro" id="IPR033749">
    <property type="entry name" value="Polyprenyl_synt_CS"/>
</dbReference>
<comment type="similarity">
    <text evidence="2 7">Belongs to the FPP/GGPP synthase family.</text>
</comment>
<keyword evidence="5" id="KW-0460">Magnesium</keyword>
<sequence length="290" mass="32545">MTKFEEFAQEWRPQIDATIHSELERVMPAQENADLNEMMAYGLFSGGKRVRPLLTLAVWASFGLEIQKEWLKLASAIEWVHAYSLVHDDLPAMDNDLLRRGKPSLHAKFGYANAILTGDALLTGAFEVISSVKAVPAETLLEVTRDLSQAAGAAGMVGGQYHDMENHEDLDIDQSWLFQAIYEPKTAALITYSLTAAGRLLNMNRTDFQLLKQWGENFGLAFQVADDIDDYAQDEEENVKSLPQLVGMDKAVEVRDELFSRVKESLQALAERNQDFNPEYLAGFLAKLEQ</sequence>
<evidence type="ECO:0000256" key="3">
    <source>
        <dbReference type="ARBA" id="ARBA00022679"/>
    </source>
</evidence>
<dbReference type="SUPFAM" id="SSF48576">
    <property type="entry name" value="Terpenoid synthases"/>
    <property type="match status" value="1"/>
</dbReference>
<dbReference type="CDD" id="cd00685">
    <property type="entry name" value="Trans_IPPS_HT"/>
    <property type="match status" value="1"/>
</dbReference>
<dbReference type="EC" id="2.5.1.1" evidence="8"/>
<evidence type="ECO:0000256" key="1">
    <source>
        <dbReference type="ARBA" id="ARBA00001946"/>
    </source>
</evidence>
<evidence type="ECO:0000313" key="8">
    <source>
        <dbReference type="EMBL" id="CAK8053636.1"/>
    </source>
</evidence>
<accession>A0ABM9N3A9</accession>
<dbReference type="GO" id="GO:0004337">
    <property type="term" value="F:(2E,6E)-farnesyl diphosphate synthase activity"/>
    <property type="evidence" value="ECO:0007669"/>
    <property type="project" value="UniProtKB-EC"/>
</dbReference>
<evidence type="ECO:0000313" key="9">
    <source>
        <dbReference type="Proteomes" id="UP001314241"/>
    </source>
</evidence>
<evidence type="ECO:0000256" key="4">
    <source>
        <dbReference type="ARBA" id="ARBA00022723"/>
    </source>
</evidence>
<keyword evidence="9" id="KW-1185">Reference proteome</keyword>
<dbReference type="PANTHER" id="PTHR43281:SF1">
    <property type="entry name" value="FARNESYL DIPHOSPHATE SYNTHASE"/>
    <property type="match status" value="1"/>
</dbReference>
<dbReference type="Proteomes" id="UP001314241">
    <property type="component" value="Unassembled WGS sequence"/>
</dbReference>
<gene>
    <name evidence="8" type="ORF">R54876_GBNLAHCA_00193</name>
</gene>
<evidence type="ECO:0000256" key="7">
    <source>
        <dbReference type="RuleBase" id="RU004466"/>
    </source>
</evidence>
<name>A0ABM9N3A9_9LACO</name>
<dbReference type="GO" id="GO:0004161">
    <property type="term" value="F:dimethylallyltranstransferase activity"/>
    <property type="evidence" value="ECO:0007669"/>
    <property type="project" value="UniProtKB-EC"/>
</dbReference>
<dbReference type="RefSeq" id="WP_349641194.1">
    <property type="nucleotide sequence ID" value="NZ_CAWVOH010000001.1"/>
</dbReference>
<evidence type="ECO:0000256" key="5">
    <source>
        <dbReference type="ARBA" id="ARBA00022842"/>
    </source>
</evidence>
<dbReference type="EC" id="2.5.1.10" evidence="8"/>
<dbReference type="EMBL" id="CAWVOH010000001">
    <property type="protein sequence ID" value="CAK8053636.1"/>
    <property type="molecule type" value="Genomic_DNA"/>
</dbReference>
<evidence type="ECO:0000256" key="2">
    <source>
        <dbReference type="ARBA" id="ARBA00006706"/>
    </source>
</evidence>
<dbReference type="Gene3D" id="1.10.600.10">
    <property type="entry name" value="Farnesyl Diphosphate Synthase"/>
    <property type="match status" value="1"/>
</dbReference>
<keyword evidence="3 7" id="KW-0808">Transferase</keyword>
<keyword evidence="6" id="KW-0414">Isoprene biosynthesis</keyword>
<comment type="caution">
    <text evidence="8">The sequence shown here is derived from an EMBL/GenBank/DDBJ whole genome shotgun (WGS) entry which is preliminary data.</text>
</comment>